<gene>
    <name evidence="2" type="ORF">VNI00_012231</name>
</gene>
<dbReference type="EMBL" id="JAYKXP010000056">
    <property type="protein sequence ID" value="KAK7034600.1"/>
    <property type="molecule type" value="Genomic_DNA"/>
</dbReference>
<dbReference type="AlphaFoldDB" id="A0AAW0C747"/>
<proteinExistence type="predicted"/>
<evidence type="ECO:0000313" key="3">
    <source>
        <dbReference type="Proteomes" id="UP001383192"/>
    </source>
</evidence>
<sequence>MVQILSSFVFVLSAAAAFASPVKRDVATVKADIANIATQVTSLNNAIQAFPSSGGSLANALAIHNSAVSLDTAVKKATTDVQATDPFSDADSADILASVEAIEPTIESALTGIVEKKPAFDALPIGGVSALVRQDLNNLNTDTLALADSLIAKASAGTVDQANTIKSNIASAFATAIAAYAA</sequence>
<evidence type="ECO:0008006" key="4">
    <source>
        <dbReference type="Google" id="ProtNLM"/>
    </source>
</evidence>
<reference evidence="2 3" key="1">
    <citation type="submission" date="2024-01" db="EMBL/GenBank/DDBJ databases">
        <title>A draft genome for a cacao thread blight-causing isolate of Paramarasmius palmivorus.</title>
        <authorList>
            <person name="Baruah I.K."/>
            <person name="Bukari Y."/>
            <person name="Amoako-Attah I."/>
            <person name="Meinhardt L.W."/>
            <person name="Bailey B.A."/>
            <person name="Cohen S.P."/>
        </authorList>
    </citation>
    <scope>NUCLEOTIDE SEQUENCE [LARGE SCALE GENOMIC DNA]</scope>
    <source>
        <strain evidence="2 3">GH-12</strain>
    </source>
</reference>
<dbReference type="InterPro" id="IPR021054">
    <property type="entry name" value="Cell_wall_mannoprotein_1"/>
</dbReference>
<feature type="chain" id="PRO_5043721042" description="Hydrophobic surface binding protein" evidence="1">
    <location>
        <begin position="20"/>
        <end position="182"/>
    </location>
</feature>
<organism evidence="2 3">
    <name type="scientific">Paramarasmius palmivorus</name>
    <dbReference type="NCBI Taxonomy" id="297713"/>
    <lineage>
        <taxon>Eukaryota</taxon>
        <taxon>Fungi</taxon>
        <taxon>Dikarya</taxon>
        <taxon>Basidiomycota</taxon>
        <taxon>Agaricomycotina</taxon>
        <taxon>Agaricomycetes</taxon>
        <taxon>Agaricomycetidae</taxon>
        <taxon>Agaricales</taxon>
        <taxon>Marasmiineae</taxon>
        <taxon>Marasmiaceae</taxon>
        <taxon>Paramarasmius</taxon>
    </lineage>
</organism>
<protein>
    <recommendedName>
        <fullName evidence="4">Hydrophobic surface binding protein</fullName>
    </recommendedName>
</protein>
<dbReference type="PANTHER" id="PTHR38123:SF1">
    <property type="entry name" value="HYDROPHOBIC SURFACE BINDING PROTEIN"/>
    <property type="match status" value="1"/>
</dbReference>
<accession>A0AAW0C747</accession>
<keyword evidence="1" id="KW-0732">Signal</keyword>
<keyword evidence="3" id="KW-1185">Reference proteome</keyword>
<dbReference type="PANTHER" id="PTHR38123">
    <property type="entry name" value="CELL WALL SERINE-THREONINE-RICH GALACTOMANNOPROTEIN MP1 (AFU_ORTHOLOGUE AFUA_4G03240)"/>
    <property type="match status" value="1"/>
</dbReference>
<evidence type="ECO:0000256" key="1">
    <source>
        <dbReference type="SAM" id="SignalP"/>
    </source>
</evidence>
<comment type="caution">
    <text evidence="2">The sequence shown here is derived from an EMBL/GenBank/DDBJ whole genome shotgun (WGS) entry which is preliminary data.</text>
</comment>
<feature type="signal peptide" evidence="1">
    <location>
        <begin position="1"/>
        <end position="19"/>
    </location>
</feature>
<dbReference type="Pfam" id="PF12296">
    <property type="entry name" value="HsbA"/>
    <property type="match status" value="1"/>
</dbReference>
<dbReference type="GO" id="GO:0005576">
    <property type="term" value="C:extracellular region"/>
    <property type="evidence" value="ECO:0007669"/>
    <property type="project" value="TreeGrafter"/>
</dbReference>
<evidence type="ECO:0000313" key="2">
    <source>
        <dbReference type="EMBL" id="KAK7034600.1"/>
    </source>
</evidence>
<dbReference type="Gene3D" id="1.20.1280.140">
    <property type="match status" value="1"/>
</dbReference>
<dbReference type="Proteomes" id="UP001383192">
    <property type="component" value="Unassembled WGS sequence"/>
</dbReference>
<name>A0AAW0C747_9AGAR</name>